<dbReference type="AlphaFoldDB" id="A0A7J5XT01"/>
<comment type="caution">
    <text evidence="2">The sequence shown here is derived from an EMBL/GenBank/DDBJ whole genome shotgun (WGS) entry which is preliminary data.</text>
</comment>
<accession>A0A7J5XT01</accession>
<evidence type="ECO:0000313" key="3">
    <source>
        <dbReference type="Proteomes" id="UP000518266"/>
    </source>
</evidence>
<feature type="region of interest" description="Disordered" evidence="1">
    <location>
        <begin position="62"/>
        <end position="91"/>
    </location>
</feature>
<reference evidence="2 3" key="1">
    <citation type="submission" date="2020-03" db="EMBL/GenBank/DDBJ databases">
        <title>Dissostichus mawsoni Genome sequencing and assembly.</title>
        <authorList>
            <person name="Park H."/>
        </authorList>
    </citation>
    <scope>NUCLEOTIDE SEQUENCE [LARGE SCALE GENOMIC DNA]</scope>
    <source>
        <strain evidence="2">DM0001</strain>
        <tissue evidence="2">Muscle</tissue>
    </source>
</reference>
<organism evidence="2 3">
    <name type="scientific">Dissostichus mawsoni</name>
    <name type="common">Antarctic cod</name>
    <dbReference type="NCBI Taxonomy" id="36200"/>
    <lineage>
        <taxon>Eukaryota</taxon>
        <taxon>Metazoa</taxon>
        <taxon>Chordata</taxon>
        <taxon>Craniata</taxon>
        <taxon>Vertebrata</taxon>
        <taxon>Euteleostomi</taxon>
        <taxon>Actinopterygii</taxon>
        <taxon>Neopterygii</taxon>
        <taxon>Teleostei</taxon>
        <taxon>Neoteleostei</taxon>
        <taxon>Acanthomorphata</taxon>
        <taxon>Eupercaria</taxon>
        <taxon>Perciformes</taxon>
        <taxon>Notothenioidei</taxon>
        <taxon>Nototheniidae</taxon>
        <taxon>Dissostichus</taxon>
    </lineage>
</organism>
<dbReference type="EMBL" id="JAAKFY010000021">
    <property type="protein sequence ID" value="KAF3840220.1"/>
    <property type="molecule type" value="Genomic_DNA"/>
</dbReference>
<keyword evidence="3" id="KW-1185">Reference proteome</keyword>
<protein>
    <submittedName>
        <fullName evidence="2">Uncharacterized protein</fullName>
    </submittedName>
</protein>
<gene>
    <name evidence="2" type="ORF">F7725_018937</name>
</gene>
<evidence type="ECO:0000256" key="1">
    <source>
        <dbReference type="SAM" id="MobiDB-lite"/>
    </source>
</evidence>
<evidence type="ECO:0000313" key="2">
    <source>
        <dbReference type="EMBL" id="KAF3840220.1"/>
    </source>
</evidence>
<proteinExistence type="predicted"/>
<sequence length="91" mass="9450">MCCALPHGFTAFSTTQRMKKLLQAVLPVFSFSLSPPLPLPPSAPGTHGLAVSRLAQRTGRHMGGLFCNPSGHTTLAQGEGGEGGGDRASLY</sequence>
<dbReference type="Proteomes" id="UP000518266">
    <property type="component" value="Unassembled WGS sequence"/>
</dbReference>
<name>A0A7J5XT01_DISMA</name>